<keyword evidence="2" id="KW-0472">Membrane</keyword>
<feature type="region of interest" description="Disordered" evidence="1">
    <location>
        <begin position="371"/>
        <end position="393"/>
    </location>
</feature>
<dbReference type="EMBL" id="AP011762">
    <property type="protein sequence ID" value="BAL56948.1"/>
    <property type="molecule type" value="Genomic_DNA"/>
</dbReference>
<dbReference type="AlphaFoldDB" id="H5SLB2"/>
<feature type="transmembrane region" description="Helical" evidence="2">
    <location>
        <begin position="57"/>
        <end position="77"/>
    </location>
</feature>
<name>H5SLB2_9CHLR</name>
<evidence type="ECO:0000256" key="1">
    <source>
        <dbReference type="SAM" id="MobiDB-lite"/>
    </source>
</evidence>
<keyword evidence="2" id="KW-0812">Transmembrane</keyword>
<reference evidence="3" key="2">
    <citation type="journal article" date="2012" name="PLoS ONE">
        <title>A Deeply Branching Thermophilic Bacterium with an Ancient Acetyl-CoA Pathway Dominates a Subsurface Ecosystem.</title>
        <authorList>
            <person name="Takami H."/>
            <person name="Noguchi H."/>
            <person name="Takaki Y."/>
            <person name="Uchiyama I."/>
            <person name="Toyoda A."/>
            <person name="Nishi S."/>
            <person name="Chee G.-J."/>
            <person name="Arai W."/>
            <person name="Nunoura T."/>
            <person name="Itoh T."/>
            <person name="Hattori M."/>
            <person name="Takai K."/>
        </authorList>
    </citation>
    <scope>NUCLEOTIDE SEQUENCE</scope>
</reference>
<protein>
    <submittedName>
        <fullName evidence="3">Uncharacterized protein</fullName>
    </submittedName>
</protein>
<gene>
    <name evidence="3" type="ORF">HGMM_F45G04C21</name>
</gene>
<reference evidence="3" key="1">
    <citation type="journal article" date="2005" name="Environ. Microbiol.">
        <title>Genetic and functional properties of uncultivated thermophilic crenarchaeotes from a subsurface gold mine as revealed by analysis of genome fragments.</title>
        <authorList>
            <person name="Nunoura T."/>
            <person name="Hirayama H."/>
            <person name="Takami H."/>
            <person name="Oida H."/>
            <person name="Nishi S."/>
            <person name="Shimamura S."/>
            <person name="Suzuki Y."/>
            <person name="Inagaki F."/>
            <person name="Takai K."/>
            <person name="Nealson K.H."/>
            <person name="Horikoshi K."/>
        </authorList>
    </citation>
    <scope>NUCLEOTIDE SEQUENCE</scope>
</reference>
<evidence type="ECO:0000256" key="2">
    <source>
        <dbReference type="SAM" id="Phobius"/>
    </source>
</evidence>
<organism evidence="3">
    <name type="scientific">uncultured Chloroflexota bacterium</name>
    <dbReference type="NCBI Taxonomy" id="166587"/>
    <lineage>
        <taxon>Bacteria</taxon>
        <taxon>Bacillati</taxon>
        <taxon>Chloroflexota</taxon>
        <taxon>environmental samples</taxon>
    </lineage>
</organism>
<accession>H5SLB2</accession>
<proteinExistence type="predicted"/>
<feature type="transmembrane region" description="Helical" evidence="2">
    <location>
        <begin position="107"/>
        <end position="132"/>
    </location>
</feature>
<keyword evidence="2" id="KW-1133">Transmembrane helix</keyword>
<evidence type="ECO:0000313" key="3">
    <source>
        <dbReference type="EMBL" id="BAL56948.1"/>
    </source>
</evidence>
<sequence length="574" mass="65345">MSDAFLQTQDLVQERLPNTPLQAEWHNLRALIGRLFDYFLDSFFDLSPSGEQRRRSIVMVTGALLFTLFLLITLRTASNYPLQDFFSQLLNPTQNLGAPLLRLLLQFFLFILKDLLIFLLPFIIALHFAALYLSDLFELEDVGIARQFILGTSLFGSSWVLHISEGEVEERDRRSPLYLIGGPGIVQVALDSATLFELPDGRPHVIGPTAVQTRTATNGEHGEQLCHISGFERLRLPVIDLRDQFLGSPGGEPEIVSGYSRDGIPIEAHDIRFLFSISRGGQVPTLQNPYPFDERAVEALIYGLSSRVQEDERRPSVLSTDWKTTMRNLIRTELSNFISTHPLNEFLASYGEPEIAQMEQRKLALQEGLSNIDPQQPASPPKSPERPPEFTPRPQIKNLFDRFASSFSNTARQRGVELYWVGLGTWKTPAEIVPQHHEEAWKISRENLRRGNEEALEALEKEAEISELLRRIQSVPLGTFNEYANEPPRRIKRALLQEYCEQIKEARDLLLRKHNLTIEELEKLLTENVSEKLPHPSPLTPQEIAHLTLLRRAIELLEQNAHYIMPGTPSSQMP</sequence>